<dbReference type="WBParaSite" id="GPUH_0001443001-mRNA-1">
    <property type="protein sequence ID" value="GPUH_0001443001-mRNA-1"/>
    <property type="gene ID" value="GPUH_0001443001"/>
</dbReference>
<organism evidence="4">
    <name type="scientific">Gongylonema pulchrum</name>
    <dbReference type="NCBI Taxonomy" id="637853"/>
    <lineage>
        <taxon>Eukaryota</taxon>
        <taxon>Metazoa</taxon>
        <taxon>Ecdysozoa</taxon>
        <taxon>Nematoda</taxon>
        <taxon>Chromadorea</taxon>
        <taxon>Rhabditida</taxon>
        <taxon>Spirurina</taxon>
        <taxon>Spiruromorpha</taxon>
        <taxon>Spiruroidea</taxon>
        <taxon>Gongylonematidae</taxon>
        <taxon>Gongylonema</taxon>
    </lineage>
</organism>
<evidence type="ECO:0000313" key="3">
    <source>
        <dbReference type="Proteomes" id="UP000271098"/>
    </source>
</evidence>
<sequence length="83" mass="9330">MSLPLKPEDSPENAGSEGNKVPKQPTHIVFCAEPYIMTKALRLKPHSLSFVVGNGPRFLELYVIAMIRSFITYQSFGHLQLLE</sequence>
<evidence type="ECO:0000256" key="1">
    <source>
        <dbReference type="SAM" id="MobiDB-lite"/>
    </source>
</evidence>
<dbReference type="EMBL" id="UYRT01081227">
    <property type="protein sequence ID" value="VDN24116.1"/>
    <property type="molecule type" value="Genomic_DNA"/>
</dbReference>
<reference evidence="2 3" key="2">
    <citation type="submission" date="2018-11" db="EMBL/GenBank/DDBJ databases">
        <authorList>
            <consortium name="Pathogen Informatics"/>
        </authorList>
    </citation>
    <scope>NUCLEOTIDE SEQUENCE [LARGE SCALE GENOMIC DNA]</scope>
</reference>
<reference evidence="4" key="1">
    <citation type="submission" date="2016-06" db="UniProtKB">
        <authorList>
            <consortium name="WormBaseParasite"/>
        </authorList>
    </citation>
    <scope>IDENTIFICATION</scope>
</reference>
<keyword evidence="3" id="KW-1185">Reference proteome</keyword>
<evidence type="ECO:0000313" key="2">
    <source>
        <dbReference type="EMBL" id="VDN24116.1"/>
    </source>
</evidence>
<name>A0A183E0C0_9BILA</name>
<feature type="region of interest" description="Disordered" evidence="1">
    <location>
        <begin position="1"/>
        <end position="22"/>
    </location>
</feature>
<protein>
    <submittedName>
        <fullName evidence="2 4">Uncharacterized protein</fullName>
    </submittedName>
</protein>
<gene>
    <name evidence="2" type="ORF">GPUH_LOCUS14411</name>
</gene>
<dbReference type="Proteomes" id="UP000271098">
    <property type="component" value="Unassembled WGS sequence"/>
</dbReference>
<accession>A0A183E0C0</accession>
<proteinExistence type="predicted"/>
<dbReference type="AlphaFoldDB" id="A0A183E0C0"/>
<evidence type="ECO:0000313" key="4">
    <source>
        <dbReference type="WBParaSite" id="GPUH_0001443001-mRNA-1"/>
    </source>
</evidence>